<keyword evidence="3" id="KW-1185">Reference proteome</keyword>
<sequence>MSSNSAQNTLLTATAMTAAIAVVGLSVAQSDVVSRKILSSERLQAKRMQEYSYRWQQSNEKALLRVLYALSGGVRALEEEDQIQKPPEPSMSKIWDKSSLEALIEEWIANDKQQEKEARNKEPQKTSVSPFPRILGISQQIESCEMILELYHPHSGSYQLPLLDFGTALADILESTITTTALCFVADASSGLGSRMVADLLEASKAGVAIIREPIWMASFADMAARRIIRQERLQKIIFGLCRMEALRVRKQVGEARTVMFTIPGQAVTPILLPLLQAAFPEDRHVFAYDSCAHSVERALAHRNRYRRATVPESMAEAFSFDNSDPTMSDPTRFTTPLRSGLYKSVLGLTKALAGVRLYHADTIQAWMASVDAFFKLKEDEKSTGYLPYTLKLGLLLDNPQGSLEPESDRYYSLASLMQFITGCRSRPLPEGVMDAAREWLRDFAQQHAKEKGTETKLTKVEKKALENCVFAHKLILIEDKTLKDTVLPRQHWTLKQAYKKGCACCAPEEEEDEEEEERNANNIDMAVGNSRDDSRPSAESNGNGYVDGKATFAFDPSKFSAPAPAPAPKRPKFVDGKTTFAFDPTKFS</sequence>
<feature type="region of interest" description="Disordered" evidence="1">
    <location>
        <begin position="513"/>
        <end position="550"/>
    </location>
</feature>
<dbReference type="Proteomes" id="UP001153069">
    <property type="component" value="Unassembled WGS sequence"/>
</dbReference>
<dbReference type="EMBL" id="CAICTM010000127">
    <property type="protein sequence ID" value="CAB9502130.1"/>
    <property type="molecule type" value="Genomic_DNA"/>
</dbReference>
<accession>A0A9N8DKD0</accession>
<gene>
    <name evidence="2" type="ORF">SEMRO_128_G061220.1</name>
</gene>
<feature type="region of interest" description="Disordered" evidence="1">
    <location>
        <begin position="558"/>
        <end position="577"/>
    </location>
</feature>
<evidence type="ECO:0000313" key="3">
    <source>
        <dbReference type="Proteomes" id="UP001153069"/>
    </source>
</evidence>
<dbReference type="OrthoDB" id="38099at2759"/>
<comment type="caution">
    <text evidence="2">The sequence shown here is derived from an EMBL/GenBank/DDBJ whole genome shotgun (WGS) entry which is preliminary data.</text>
</comment>
<organism evidence="2 3">
    <name type="scientific">Seminavis robusta</name>
    <dbReference type="NCBI Taxonomy" id="568900"/>
    <lineage>
        <taxon>Eukaryota</taxon>
        <taxon>Sar</taxon>
        <taxon>Stramenopiles</taxon>
        <taxon>Ochrophyta</taxon>
        <taxon>Bacillariophyta</taxon>
        <taxon>Bacillariophyceae</taxon>
        <taxon>Bacillariophycidae</taxon>
        <taxon>Naviculales</taxon>
        <taxon>Naviculaceae</taxon>
        <taxon>Seminavis</taxon>
    </lineage>
</organism>
<name>A0A9N8DKD0_9STRA</name>
<protein>
    <submittedName>
        <fullName evidence="2">Uncharacterized protein</fullName>
    </submittedName>
</protein>
<reference evidence="2" key="1">
    <citation type="submission" date="2020-06" db="EMBL/GenBank/DDBJ databases">
        <authorList>
            <consortium name="Plant Systems Biology data submission"/>
        </authorList>
    </citation>
    <scope>NUCLEOTIDE SEQUENCE</scope>
    <source>
        <strain evidence="2">D6</strain>
    </source>
</reference>
<proteinExistence type="predicted"/>
<evidence type="ECO:0000313" key="2">
    <source>
        <dbReference type="EMBL" id="CAB9502130.1"/>
    </source>
</evidence>
<evidence type="ECO:0000256" key="1">
    <source>
        <dbReference type="SAM" id="MobiDB-lite"/>
    </source>
</evidence>
<dbReference type="AlphaFoldDB" id="A0A9N8DKD0"/>